<name>A0A2S5Z9Z2_9GAMM</name>
<dbReference type="EMBL" id="PSSX01000008">
    <property type="protein sequence ID" value="PPI84141.1"/>
    <property type="molecule type" value="Genomic_DNA"/>
</dbReference>
<evidence type="ECO:0000313" key="2">
    <source>
        <dbReference type="Proteomes" id="UP000239917"/>
    </source>
</evidence>
<keyword evidence="2" id="KW-1185">Reference proteome</keyword>
<dbReference type="OrthoDB" id="5918411at2"/>
<evidence type="ECO:0000313" key="1">
    <source>
        <dbReference type="EMBL" id="PPI84141.1"/>
    </source>
</evidence>
<gene>
    <name evidence="1" type="ORF">KEHDKFFH_10960</name>
</gene>
<protein>
    <recommendedName>
        <fullName evidence="3">Nucleotidyltransferase</fullName>
    </recommendedName>
</protein>
<dbReference type="Proteomes" id="UP000239917">
    <property type="component" value="Unassembled WGS sequence"/>
</dbReference>
<dbReference type="InterPro" id="IPR014942">
    <property type="entry name" value="AbiEii"/>
</dbReference>
<accession>A0A2S5Z9Z2</accession>
<evidence type="ECO:0008006" key="3">
    <source>
        <dbReference type="Google" id="ProtNLM"/>
    </source>
</evidence>
<dbReference type="AlphaFoldDB" id="A0A2S5Z9Z2"/>
<reference evidence="1 2" key="1">
    <citation type="submission" date="2018-01" db="EMBL/GenBank/DDBJ databases">
        <title>Complete genome sequences of the type strains of Marinobacter flavimaris and Marinobacter maroccanus.</title>
        <authorList>
            <person name="Palau M."/>
            <person name="Boujida N."/>
            <person name="Manresa A."/>
            <person name="Minana-Galbis D."/>
        </authorList>
    </citation>
    <scope>NUCLEOTIDE SEQUENCE [LARGE SCALE GENOMIC DNA]</scope>
    <source>
        <strain evidence="1 2">N4</strain>
    </source>
</reference>
<proteinExistence type="predicted"/>
<dbReference type="Gene3D" id="3.30.460.40">
    <property type="match status" value="1"/>
</dbReference>
<sequence length="277" mass="30356">MARLEIDSKNIDPIQLRVYEAIQRVALHQKVPFIIVGASARDLVMHHAYGAPIQRATMDIDLAVQVPDWTGFERIRDSLIGEGYTKTDLPHRLQGPQGGPIDILPFGAVESDLSIIAWPPSGEVQMSVVGFKDALDNADWLTVKEEPRLELPVASPEGLTLLKLVAWLERDAQVRRKDAADIAYLASNYENIPGQTDRFYEQHEAVLEAHDWDTRLAGAHVLGMAIANIASESTLAFLKRSLDEDLVANLVRDSRNACGNATTDIVSALVGGLFGTG</sequence>
<dbReference type="RefSeq" id="WP_104321961.1">
    <property type="nucleotide sequence ID" value="NZ_PSSX01000008.1"/>
</dbReference>
<organism evidence="1 2">
    <name type="scientific">Marinobacter maroccanus</name>
    <dbReference type="NCBI Taxonomy" id="2055143"/>
    <lineage>
        <taxon>Bacteria</taxon>
        <taxon>Pseudomonadati</taxon>
        <taxon>Pseudomonadota</taxon>
        <taxon>Gammaproteobacteria</taxon>
        <taxon>Pseudomonadales</taxon>
        <taxon>Marinobacteraceae</taxon>
        <taxon>Marinobacter</taxon>
    </lineage>
</organism>
<dbReference type="Pfam" id="PF08843">
    <property type="entry name" value="AbiEii"/>
    <property type="match status" value="1"/>
</dbReference>
<comment type="caution">
    <text evidence="1">The sequence shown here is derived from an EMBL/GenBank/DDBJ whole genome shotgun (WGS) entry which is preliminary data.</text>
</comment>